<dbReference type="PANTHER" id="PTHR37315:SF1">
    <property type="entry name" value="UPF0311 PROTEIN BLR7842"/>
    <property type="match status" value="1"/>
</dbReference>
<organism evidence="1 2">
    <name type="scientific">Pseudoprimorskyibacter insulae</name>
    <dbReference type="NCBI Taxonomy" id="1695997"/>
    <lineage>
        <taxon>Bacteria</taxon>
        <taxon>Pseudomonadati</taxon>
        <taxon>Pseudomonadota</taxon>
        <taxon>Alphaproteobacteria</taxon>
        <taxon>Rhodobacterales</taxon>
        <taxon>Paracoccaceae</taxon>
        <taxon>Pseudoprimorskyibacter</taxon>
    </lineage>
</organism>
<gene>
    <name evidence="1" type="ORF">PRI8871_03783</name>
</gene>
<accession>A0A2R8B0X7</accession>
<name>A0A2R8B0X7_9RHOB</name>
<proteinExistence type="predicted"/>
<dbReference type="Proteomes" id="UP000244904">
    <property type="component" value="Unassembled WGS sequence"/>
</dbReference>
<reference evidence="2" key="1">
    <citation type="submission" date="2018-03" db="EMBL/GenBank/DDBJ databases">
        <authorList>
            <person name="Rodrigo-Torres L."/>
            <person name="Arahal R. D."/>
            <person name="Lucena T."/>
        </authorList>
    </citation>
    <scope>NUCLEOTIDE SEQUENCE [LARGE SCALE GENOMIC DNA]</scope>
    <source>
        <strain evidence="2">CECT 8871</strain>
    </source>
</reference>
<dbReference type="OrthoDB" id="5294829at2"/>
<dbReference type="Gene3D" id="2.40.160.20">
    <property type="match status" value="1"/>
</dbReference>
<evidence type="ECO:0000313" key="2">
    <source>
        <dbReference type="Proteomes" id="UP000244904"/>
    </source>
</evidence>
<keyword evidence="2" id="KW-1185">Reference proteome</keyword>
<dbReference type="Pfam" id="PF11578">
    <property type="entry name" value="DUF3237"/>
    <property type="match status" value="1"/>
</dbReference>
<sequence length="159" mass="17583">MTLFDQTPFPTLSYRLLWEAIVDITEVQPLGESPKGERRIVPIIGGEFRGGPDFPGLNGKVLAGGADRQLIRKDGGKELDALYEMQVDDGTILTIHNRVVIDESGQGPRQALSRIEVTAPEGPWDFLNRRLIVGTLQPLRPARNAVLIRGWEMAEAMPV</sequence>
<dbReference type="RefSeq" id="WP_108887731.1">
    <property type="nucleotide sequence ID" value="NZ_OMOJ01000017.1"/>
</dbReference>
<dbReference type="InterPro" id="IPR020915">
    <property type="entry name" value="UPF0311"/>
</dbReference>
<protein>
    <submittedName>
        <fullName evidence="1">Uncharacterized protein</fullName>
    </submittedName>
</protein>
<dbReference type="PANTHER" id="PTHR37315">
    <property type="entry name" value="UPF0311 PROTEIN BLR7842"/>
    <property type="match status" value="1"/>
</dbReference>
<evidence type="ECO:0000313" key="1">
    <source>
        <dbReference type="EMBL" id="SPF81955.1"/>
    </source>
</evidence>
<dbReference type="AlphaFoldDB" id="A0A2R8B0X7"/>
<dbReference type="EMBL" id="OMOJ01000017">
    <property type="protein sequence ID" value="SPF81955.1"/>
    <property type="molecule type" value="Genomic_DNA"/>
</dbReference>